<reference evidence="2" key="1">
    <citation type="journal article" date="2015" name="BMC Genomics">
        <title>Draft genome of a commonly misdiagnosed multidrug resistant pathogen Candida auris.</title>
        <authorList>
            <person name="Chatterjee S."/>
            <person name="Alampalli S.V."/>
            <person name="Nageshan R.K."/>
            <person name="Chettiar S.T."/>
            <person name="Joshi S."/>
            <person name="Tatu U.S."/>
        </authorList>
    </citation>
    <scope>NUCLEOTIDE SEQUENCE [LARGE SCALE GENOMIC DNA]</scope>
    <source>
        <strain evidence="2">6684</strain>
    </source>
</reference>
<dbReference type="Proteomes" id="UP000037122">
    <property type="component" value="Unassembled WGS sequence"/>
</dbReference>
<comment type="caution">
    <text evidence="1">The sequence shown here is derived from an EMBL/GenBank/DDBJ whole genome shotgun (WGS) entry which is preliminary data.</text>
</comment>
<proteinExistence type="predicted"/>
<name>A0A0L0NRT8_CANAR</name>
<sequence>MVKKTIQEVWAQSGKEAEEAENTVLNYCFSRALEG</sequence>
<protein>
    <submittedName>
        <fullName evidence="1">Uncharacterized protein</fullName>
    </submittedName>
</protein>
<evidence type="ECO:0000313" key="2">
    <source>
        <dbReference type="Proteomes" id="UP000037122"/>
    </source>
</evidence>
<organism evidence="1 2">
    <name type="scientific">Candidozyma auris</name>
    <name type="common">Yeast</name>
    <name type="synonym">Candida auris</name>
    <dbReference type="NCBI Taxonomy" id="498019"/>
    <lineage>
        <taxon>Eukaryota</taxon>
        <taxon>Fungi</taxon>
        <taxon>Dikarya</taxon>
        <taxon>Ascomycota</taxon>
        <taxon>Saccharomycotina</taxon>
        <taxon>Pichiomycetes</taxon>
        <taxon>Metschnikowiaceae</taxon>
        <taxon>Candidozyma</taxon>
    </lineage>
</organism>
<dbReference type="VEuPathDB" id="FungiDB:QG37_06731"/>
<accession>A0A0L0NRT8</accession>
<gene>
    <name evidence="1" type="ORF">QG37_06731</name>
</gene>
<dbReference type="EMBL" id="LGST01000048">
    <property type="protein sequence ID" value="KND96861.1"/>
    <property type="molecule type" value="Genomic_DNA"/>
</dbReference>
<evidence type="ECO:0000313" key="1">
    <source>
        <dbReference type="EMBL" id="KND96861.1"/>
    </source>
</evidence>
<dbReference type="AlphaFoldDB" id="A0A0L0NRT8"/>